<sequence>PMWSPWTQDTKARLCYVAGGIYTFHVKVKDSSGRVGAYWKSRTFRGTAQSKVCNGALLRGSAPDVFITQRGLKRHVVSRENFIARGFSWSDVMDVSDSFLNSIPTGEPLLSARADGNLLRGRGSGVYVMEAGVRRHITSPSALADCGYGWDAIYVISDSILNSIATGSSVSGLPCPHLSPPDGTLVRGSSGAIYVMRRGLKRHIPNPATLEAYGYLWGNVNHIPDSTLAGIPTGEPLLDALADGNLLRGGGSGVYVMEAGVRRHITSPSALVDCGYGRDAVFVISNSPLNSVPTGDPLSGPPCPHLSPPDGILVKGTGSAAYVMQQGLKRHVPNLATFAAQGFLWGNVNNIPDSTLGAIPTGEPLLDALADGNLLKGSGSAIYVMQGGL</sequence>
<accession>A0A0F8XY93</accession>
<dbReference type="AlphaFoldDB" id="A0A0F8XY93"/>
<name>A0A0F8XY93_9ZZZZ</name>
<reference evidence="1" key="1">
    <citation type="journal article" date="2015" name="Nature">
        <title>Complex archaea that bridge the gap between prokaryotes and eukaryotes.</title>
        <authorList>
            <person name="Spang A."/>
            <person name="Saw J.H."/>
            <person name="Jorgensen S.L."/>
            <person name="Zaremba-Niedzwiedzka K."/>
            <person name="Martijn J."/>
            <person name="Lind A.E."/>
            <person name="van Eijk R."/>
            <person name="Schleper C."/>
            <person name="Guy L."/>
            <person name="Ettema T.J."/>
        </authorList>
    </citation>
    <scope>NUCLEOTIDE SEQUENCE</scope>
</reference>
<feature type="non-terminal residue" evidence="1">
    <location>
        <position position="1"/>
    </location>
</feature>
<gene>
    <name evidence="1" type="ORF">LCGC14_2887480</name>
</gene>
<organism evidence="1">
    <name type="scientific">marine sediment metagenome</name>
    <dbReference type="NCBI Taxonomy" id="412755"/>
    <lineage>
        <taxon>unclassified sequences</taxon>
        <taxon>metagenomes</taxon>
        <taxon>ecological metagenomes</taxon>
    </lineage>
</organism>
<evidence type="ECO:0000313" key="1">
    <source>
        <dbReference type="EMBL" id="KKK74067.1"/>
    </source>
</evidence>
<proteinExistence type="predicted"/>
<comment type="caution">
    <text evidence="1">The sequence shown here is derived from an EMBL/GenBank/DDBJ whole genome shotgun (WGS) entry which is preliminary data.</text>
</comment>
<feature type="non-terminal residue" evidence="1">
    <location>
        <position position="389"/>
    </location>
</feature>
<dbReference type="EMBL" id="LAZR01056494">
    <property type="protein sequence ID" value="KKK74067.1"/>
    <property type="molecule type" value="Genomic_DNA"/>
</dbReference>
<protein>
    <submittedName>
        <fullName evidence="1">Uncharacterized protein</fullName>
    </submittedName>
</protein>